<evidence type="ECO:0000313" key="2">
    <source>
        <dbReference type="EMBL" id="MCB5180326.1"/>
    </source>
</evidence>
<keyword evidence="3" id="KW-1185">Reference proteome</keyword>
<name>A0ABS8B6T6_9ACTN</name>
<dbReference type="EMBL" id="JAJAUY010000040">
    <property type="protein sequence ID" value="MCB5180326.1"/>
    <property type="molecule type" value="Genomic_DNA"/>
</dbReference>
<reference evidence="2 3" key="1">
    <citation type="submission" date="2021-10" db="EMBL/GenBank/DDBJ databases">
        <title>Streptomyces sp. strain SMC 277, a novel streptomycete isolated from soil.</title>
        <authorList>
            <person name="Chanama M."/>
        </authorList>
    </citation>
    <scope>NUCLEOTIDE SEQUENCE [LARGE SCALE GENOMIC DNA]</scope>
    <source>
        <strain evidence="2 3">SMC 277</strain>
    </source>
</reference>
<dbReference type="Proteomes" id="UP001199054">
    <property type="component" value="Unassembled WGS sequence"/>
</dbReference>
<sequence length="79" mass="8653">MAFRKRIIPHLPSRQTVLRAVFLLVLLPLGGGGAVALHRTAGPNAVGVADFALSLTLALFGGGLWASRRVRRRLRRTRR</sequence>
<keyword evidence="1" id="KW-0812">Transmembrane</keyword>
<comment type="caution">
    <text evidence="2">The sequence shown here is derived from an EMBL/GenBank/DDBJ whole genome shotgun (WGS) entry which is preliminary data.</text>
</comment>
<evidence type="ECO:0000256" key="1">
    <source>
        <dbReference type="SAM" id="Phobius"/>
    </source>
</evidence>
<dbReference type="RefSeq" id="WP_226727204.1">
    <property type="nucleotide sequence ID" value="NZ_JAJAUY010000040.1"/>
</dbReference>
<gene>
    <name evidence="2" type="ORF">LG632_13160</name>
</gene>
<feature type="transmembrane region" description="Helical" evidence="1">
    <location>
        <begin position="46"/>
        <end position="66"/>
    </location>
</feature>
<evidence type="ECO:0000313" key="3">
    <source>
        <dbReference type="Proteomes" id="UP001199054"/>
    </source>
</evidence>
<protein>
    <submittedName>
        <fullName evidence="2">Uncharacterized protein</fullName>
    </submittedName>
</protein>
<proteinExistence type="predicted"/>
<organism evidence="2 3">
    <name type="scientific">Streptomyces antimicrobicus</name>
    <dbReference type="NCBI Taxonomy" id="2883108"/>
    <lineage>
        <taxon>Bacteria</taxon>
        <taxon>Bacillati</taxon>
        <taxon>Actinomycetota</taxon>
        <taxon>Actinomycetes</taxon>
        <taxon>Kitasatosporales</taxon>
        <taxon>Streptomycetaceae</taxon>
        <taxon>Streptomyces</taxon>
    </lineage>
</organism>
<keyword evidence="1" id="KW-1133">Transmembrane helix</keyword>
<accession>A0ABS8B6T6</accession>
<keyword evidence="1" id="KW-0472">Membrane</keyword>